<comment type="caution">
    <text evidence="11">The sequence shown here is derived from an EMBL/GenBank/DDBJ whole genome shotgun (WGS) entry which is preliminary data.</text>
</comment>
<evidence type="ECO:0000256" key="2">
    <source>
        <dbReference type="ARBA" id="ARBA00022475"/>
    </source>
</evidence>
<keyword evidence="12" id="KW-1185">Reference proteome</keyword>
<dbReference type="PANTHER" id="PTHR48021">
    <property type="match status" value="1"/>
</dbReference>
<evidence type="ECO:0000256" key="8">
    <source>
        <dbReference type="RuleBase" id="RU003346"/>
    </source>
</evidence>
<gene>
    <name evidence="11" type="ORF">Anas_13525</name>
</gene>
<dbReference type="InterPro" id="IPR020846">
    <property type="entry name" value="MFS_dom"/>
</dbReference>
<protein>
    <submittedName>
        <fullName evidence="11">Facilitated trehalose transporter Tret1-2-like protein</fullName>
    </submittedName>
</protein>
<dbReference type="Pfam" id="PF00083">
    <property type="entry name" value="Sugar_tr"/>
    <property type="match status" value="2"/>
</dbReference>
<dbReference type="Proteomes" id="UP000326759">
    <property type="component" value="Unassembled WGS sequence"/>
</dbReference>
<dbReference type="GO" id="GO:0051119">
    <property type="term" value="F:sugar transmembrane transporter activity"/>
    <property type="evidence" value="ECO:0007669"/>
    <property type="project" value="InterPro"/>
</dbReference>
<dbReference type="GO" id="GO:0005886">
    <property type="term" value="C:plasma membrane"/>
    <property type="evidence" value="ECO:0007669"/>
    <property type="project" value="UniProtKB-SubCell"/>
</dbReference>
<evidence type="ECO:0000313" key="12">
    <source>
        <dbReference type="Proteomes" id="UP000326759"/>
    </source>
</evidence>
<keyword evidence="5 9" id="KW-0472">Membrane</keyword>
<dbReference type="PANTHER" id="PTHR48021:SF1">
    <property type="entry name" value="GH07001P-RELATED"/>
    <property type="match status" value="1"/>
</dbReference>
<dbReference type="EMBL" id="SEYY01023428">
    <property type="protein sequence ID" value="KAB7494859.1"/>
    <property type="molecule type" value="Genomic_DNA"/>
</dbReference>
<feature type="transmembrane region" description="Helical" evidence="9">
    <location>
        <begin position="166"/>
        <end position="185"/>
    </location>
</feature>
<proteinExistence type="inferred from homology"/>
<reference evidence="11 12" key="1">
    <citation type="journal article" date="2019" name="PLoS Biol.">
        <title>Sex chromosomes control vertical transmission of feminizing Wolbachia symbionts in an isopod.</title>
        <authorList>
            <person name="Becking T."/>
            <person name="Chebbi M.A."/>
            <person name="Giraud I."/>
            <person name="Moumen B."/>
            <person name="Laverre T."/>
            <person name="Caubet Y."/>
            <person name="Peccoud J."/>
            <person name="Gilbert C."/>
            <person name="Cordaux R."/>
        </authorList>
    </citation>
    <scope>NUCLEOTIDE SEQUENCE [LARGE SCALE GENOMIC DNA]</scope>
    <source>
        <strain evidence="11">ANa2</strain>
        <tissue evidence="11">Whole body excluding digestive tract and cuticle</tissue>
    </source>
</reference>
<keyword evidence="6" id="KW-0325">Glycoprotein</keyword>
<dbReference type="InterPro" id="IPR005828">
    <property type="entry name" value="MFS_sugar_transport-like"/>
</dbReference>
<keyword evidence="2" id="KW-1003">Cell membrane</keyword>
<evidence type="ECO:0000256" key="3">
    <source>
        <dbReference type="ARBA" id="ARBA00022692"/>
    </source>
</evidence>
<keyword evidence="4 9" id="KW-1133">Transmembrane helix</keyword>
<dbReference type="OrthoDB" id="6612291at2759"/>
<sequence length="500" mass="55396">TIGALALGNILGYSSPAGLILTSNNTDSSIHLNRFQNGWFSSVSNLGSAIGCPLAGFAMDYFGRRGTLIYSIVPVLVGWILIRDSYIYIVRHPISILLCTNTSHKHALLFWFGFHCKKDEKTKVAAQNFAMLVIGRLITGIYGSFVSLTVNTYVAEFSSAHIRGTLGVGFQLMLTVGILFAYLMGVAFTNFRWIALVCAIFPCICSILMIFGKESPLYLLSKGRDKEAEISLKFFRGNDYDGISFEMEEMRKSLEERKRNKATLKDLKKPYILKPFLISMGLMFFQQFSGINAVLFNLSIIFEDAGSHLSSDVSAIIIGLVQVIATFLAATLMDKAGRKILLIVSTGVMTISLVALGVFFYLLRYDEATALSIGWLPLVSLIFFIIAFSIGLGPIPWLMMGELFTPEIKELASSIATMLNWGIAFITTLIFHPLTVGTLIFLSEVIHDHGVYWLFSAFCLCGFIFCITFVYETKGKTLQEISAHFGAPQSTVEPEKKIPE</sequence>
<feature type="non-terminal residue" evidence="11">
    <location>
        <position position="1"/>
    </location>
</feature>
<feature type="transmembrane region" description="Helical" evidence="9">
    <location>
        <begin position="313"/>
        <end position="333"/>
    </location>
</feature>
<dbReference type="InterPro" id="IPR050549">
    <property type="entry name" value="MFS_Trehalose_Transporter"/>
</dbReference>
<feature type="transmembrane region" description="Helical" evidence="9">
    <location>
        <begin position="340"/>
        <end position="363"/>
    </location>
</feature>
<feature type="transmembrane region" description="Helical" evidence="9">
    <location>
        <begin position="451"/>
        <end position="471"/>
    </location>
</feature>
<evidence type="ECO:0000256" key="5">
    <source>
        <dbReference type="ARBA" id="ARBA00023136"/>
    </source>
</evidence>
<comment type="similarity">
    <text evidence="7">Belongs to the major facilitator superfamily. Sugar transporter (TC 2.A.1.1) family. Trehalose transporter subfamily.</text>
</comment>
<feature type="transmembrane region" description="Helical" evidence="9">
    <location>
        <begin position="129"/>
        <end position="154"/>
    </location>
</feature>
<evidence type="ECO:0000256" key="9">
    <source>
        <dbReference type="SAM" id="Phobius"/>
    </source>
</evidence>
<dbReference type="AlphaFoldDB" id="A0A5N5SMN5"/>
<keyword evidence="3 9" id="KW-0812">Transmembrane</keyword>
<dbReference type="FunFam" id="1.20.1250.20:FF:000055">
    <property type="entry name" value="Facilitated trehalose transporter Tret1-2 homolog"/>
    <property type="match status" value="1"/>
</dbReference>
<feature type="transmembrane region" description="Helical" evidence="9">
    <location>
        <begin position="68"/>
        <end position="89"/>
    </location>
</feature>
<evidence type="ECO:0000256" key="1">
    <source>
        <dbReference type="ARBA" id="ARBA00004651"/>
    </source>
</evidence>
<evidence type="ECO:0000259" key="10">
    <source>
        <dbReference type="PROSITE" id="PS50850"/>
    </source>
</evidence>
<evidence type="ECO:0000313" key="11">
    <source>
        <dbReference type="EMBL" id="KAB7494859.1"/>
    </source>
</evidence>
<feature type="transmembrane region" description="Helical" evidence="9">
    <location>
        <begin position="191"/>
        <end position="212"/>
    </location>
</feature>
<organism evidence="11 12">
    <name type="scientific">Armadillidium nasatum</name>
    <dbReference type="NCBI Taxonomy" id="96803"/>
    <lineage>
        <taxon>Eukaryota</taxon>
        <taxon>Metazoa</taxon>
        <taxon>Ecdysozoa</taxon>
        <taxon>Arthropoda</taxon>
        <taxon>Crustacea</taxon>
        <taxon>Multicrustacea</taxon>
        <taxon>Malacostraca</taxon>
        <taxon>Eumalacostraca</taxon>
        <taxon>Peracarida</taxon>
        <taxon>Isopoda</taxon>
        <taxon>Oniscidea</taxon>
        <taxon>Crinocheta</taxon>
        <taxon>Armadillidiidae</taxon>
        <taxon>Armadillidium</taxon>
    </lineage>
</organism>
<evidence type="ECO:0000256" key="7">
    <source>
        <dbReference type="ARBA" id="ARBA00024348"/>
    </source>
</evidence>
<dbReference type="SUPFAM" id="SSF103473">
    <property type="entry name" value="MFS general substrate transporter"/>
    <property type="match status" value="1"/>
</dbReference>
<dbReference type="PROSITE" id="PS00216">
    <property type="entry name" value="SUGAR_TRANSPORT_1"/>
    <property type="match status" value="2"/>
</dbReference>
<dbReference type="InterPro" id="IPR003663">
    <property type="entry name" value="Sugar/inositol_transpt"/>
</dbReference>
<dbReference type="InterPro" id="IPR044775">
    <property type="entry name" value="MFS_ERD6/Tret1-like"/>
</dbReference>
<evidence type="ECO:0000256" key="4">
    <source>
        <dbReference type="ARBA" id="ARBA00022989"/>
    </source>
</evidence>
<accession>A0A5N5SMN5</accession>
<dbReference type="PRINTS" id="PR00171">
    <property type="entry name" value="SUGRTRNSPORT"/>
</dbReference>
<keyword evidence="8" id="KW-0813">Transport</keyword>
<dbReference type="NCBIfam" id="TIGR00879">
    <property type="entry name" value="SP"/>
    <property type="match status" value="1"/>
</dbReference>
<comment type="subcellular location">
    <subcellularLocation>
        <location evidence="1">Cell membrane</location>
        <topology evidence="1">Multi-pass membrane protein</topology>
    </subcellularLocation>
</comment>
<dbReference type="CDD" id="cd17358">
    <property type="entry name" value="MFS_GLUT6_8_Class3_like"/>
    <property type="match status" value="1"/>
</dbReference>
<evidence type="ECO:0000256" key="6">
    <source>
        <dbReference type="ARBA" id="ARBA00023180"/>
    </source>
</evidence>
<feature type="transmembrane region" description="Helical" evidence="9">
    <location>
        <begin position="276"/>
        <end position="301"/>
    </location>
</feature>
<dbReference type="PROSITE" id="PS50850">
    <property type="entry name" value="MFS"/>
    <property type="match status" value="1"/>
</dbReference>
<dbReference type="InterPro" id="IPR036259">
    <property type="entry name" value="MFS_trans_sf"/>
</dbReference>
<feature type="domain" description="Major facilitator superfamily (MFS) profile" evidence="10">
    <location>
        <begin position="1"/>
        <end position="474"/>
    </location>
</feature>
<feature type="transmembrane region" description="Helical" evidence="9">
    <location>
        <begin position="375"/>
        <end position="399"/>
    </location>
</feature>
<dbReference type="Gene3D" id="1.20.1250.20">
    <property type="entry name" value="MFS general substrate transporter like domains"/>
    <property type="match status" value="2"/>
</dbReference>
<dbReference type="InterPro" id="IPR005829">
    <property type="entry name" value="Sugar_transporter_CS"/>
</dbReference>
<name>A0A5N5SMN5_9CRUS</name>